<name>A0AAW2QFZ6_SESRA</name>
<dbReference type="InterPro" id="IPR053134">
    <property type="entry name" value="RNA-dir_DNA_polymerase"/>
</dbReference>
<accession>A0AAW2QFZ6</accession>
<dbReference type="GO" id="GO:0004519">
    <property type="term" value="F:endonuclease activity"/>
    <property type="evidence" value="ECO:0007669"/>
    <property type="project" value="UniProtKB-KW"/>
</dbReference>
<dbReference type="GO" id="GO:0006508">
    <property type="term" value="P:proteolysis"/>
    <property type="evidence" value="ECO:0007669"/>
    <property type="project" value="UniProtKB-KW"/>
</dbReference>
<evidence type="ECO:0000256" key="1">
    <source>
        <dbReference type="ARBA" id="ARBA00022670"/>
    </source>
</evidence>
<dbReference type="PANTHER" id="PTHR24559:SF444">
    <property type="entry name" value="REVERSE TRANSCRIPTASE DOMAIN-CONTAINING PROTEIN"/>
    <property type="match status" value="1"/>
</dbReference>
<reference evidence="9" key="2">
    <citation type="journal article" date="2024" name="Plant">
        <title>Genomic evolution and insights into agronomic trait innovations of Sesamum species.</title>
        <authorList>
            <person name="Miao H."/>
            <person name="Wang L."/>
            <person name="Qu L."/>
            <person name="Liu H."/>
            <person name="Sun Y."/>
            <person name="Le M."/>
            <person name="Wang Q."/>
            <person name="Wei S."/>
            <person name="Zheng Y."/>
            <person name="Lin W."/>
            <person name="Duan Y."/>
            <person name="Cao H."/>
            <person name="Xiong S."/>
            <person name="Wang X."/>
            <person name="Wei L."/>
            <person name="Li C."/>
            <person name="Ma Q."/>
            <person name="Ju M."/>
            <person name="Zhao R."/>
            <person name="Li G."/>
            <person name="Mu C."/>
            <person name="Tian Q."/>
            <person name="Mei H."/>
            <person name="Zhang T."/>
            <person name="Gao T."/>
            <person name="Zhang H."/>
        </authorList>
    </citation>
    <scope>NUCLEOTIDE SEQUENCE</scope>
    <source>
        <strain evidence="9">G02</strain>
    </source>
</reference>
<dbReference type="FunFam" id="3.10.10.10:FF:000007">
    <property type="entry name" value="Retrovirus-related Pol polyprotein from transposon 17.6-like Protein"/>
    <property type="match status" value="1"/>
</dbReference>
<organism evidence="9">
    <name type="scientific">Sesamum radiatum</name>
    <name type="common">Black benniseed</name>
    <dbReference type="NCBI Taxonomy" id="300843"/>
    <lineage>
        <taxon>Eukaryota</taxon>
        <taxon>Viridiplantae</taxon>
        <taxon>Streptophyta</taxon>
        <taxon>Embryophyta</taxon>
        <taxon>Tracheophyta</taxon>
        <taxon>Spermatophyta</taxon>
        <taxon>Magnoliopsida</taxon>
        <taxon>eudicotyledons</taxon>
        <taxon>Gunneridae</taxon>
        <taxon>Pentapetalae</taxon>
        <taxon>asterids</taxon>
        <taxon>lamiids</taxon>
        <taxon>Lamiales</taxon>
        <taxon>Pedaliaceae</taxon>
        <taxon>Sesamum</taxon>
    </lineage>
</organism>
<evidence type="ECO:0000256" key="3">
    <source>
        <dbReference type="ARBA" id="ARBA00022695"/>
    </source>
</evidence>
<dbReference type="GO" id="GO:0008233">
    <property type="term" value="F:peptidase activity"/>
    <property type="evidence" value="ECO:0007669"/>
    <property type="project" value="UniProtKB-KW"/>
</dbReference>
<evidence type="ECO:0000256" key="6">
    <source>
        <dbReference type="ARBA" id="ARBA00022801"/>
    </source>
</evidence>
<dbReference type="InterPro" id="IPR043502">
    <property type="entry name" value="DNA/RNA_pol_sf"/>
</dbReference>
<dbReference type="InterPro" id="IPR043128">
    <property type="entry name" value="Rev_trsase/Diguanyl_cyclase"/>
</dbReference>
<evidence type="ECO:0000256" key="5">
    <source>
        <dbReference type="ARBA" id="ARBA00022759"/>
    </source>
</evidence>
<keyword evidence="2" id="KW-0808">Transferase</keyword>
<dbReference type="SUPFAM" id="SSF56672">
    <property type="entry name" value="DNA/RNA polymerases"/>
    <property type="match status" value="1"/>
</dbReference>
<dbReference type="Pfam" id="PF00078">
    <property type="entry name" value="RVT_1"/>
    <property type="match status" value="1"/>
</dbReference>
<keyword evidence="7" id="KW-0695">RNA-directed DNA polymerase</keyword>
<dbReference type="PANTHER" id="PTHR24559">
    <property type="entry name" value="TRANSPOSON TY3-I GAG-POL POLYPROTEIN"/>
    <property type="match status" value="1"/>
</dbReference>
<dbReference type="Gene3D" id="3.10.10.10">
    <property type="entry name" value="HIV Type 1 Reverse Transcriptase, subunit A, domain 1"/>
    <property type="match status" value="1"/>
</dbReference>
<reference evidence="9" key="1">
    <citation type="submission" date="2020-06" db="EMBL/GenBank/DDBJ databases">
        <authorList>
            <person name="Li T."/>
            <person name="Hu X."/>
            <person name="Zhang T."/>
            <person name="Song X."/>
            <person name="Zhang H."/>
            <person name="Dai N."/>
            <person name="Sheng W."/>
            <person name="Hou X."/>
            <person name="Wei L."/>
        </authorList>
    </citation>
    <scope>NUCLEOTIDE SEQUENCE</scope>
    <source>
        <strain evidence="9">G02</strain>
        <tissue evidence="9">Leaf</tissue>
    </source>
</reference>
<keyword evidence="5" id="KW-0255">Endonuclease</keyword>
<evidence type="ECO:0000256" key="2">
    <source>
        <dbReference type="ARBA" id="ARBA00022679"/>
    </source>
</evidence>
<proteinExistence type="predicted"/>
<gene>
    <name evidence="9" type="ORF">Sradi_3559100</name>
</gene>
<evidence type="ECO:0000256" key="4">
    <source>
        <dbReference type="ARBA" id="ARBA00022722"/>
    </source>
</evidence>
<keyword evidence="4" id="KW-0540">Nuclease</keyword>
<comment type="caution">
    <text evidence="9">The sequence shown here is derived from an EMBL/GenBank/DDBJ whole genome shotgun (WGS) entry which is preliminary data.</text>
</comment>
<protein>
    <submittedName>
        <fullName evidence="9">Retrovirus-related Pol polyprotein from transposon.6</fullName>
    </submittedName>
</protein>
<keyword evidence="3" id="KW-0548">Nucleotidyltransferase</keyword>
<dbReference type="GO" id="GO:0003964">
    <property type="term" value="F:RNA-directed DNA polymerase activity"/>
    <property type="evidence" value="ECO:0007669"/>
    <property type="project" value="UniProtKB-KW"/>
</dbReference>
<dbReference type="InterPro" id="IPR000477">
    <property type="entry name" value="RT_dom"/>
</dbReference>
<dbReference type="Gene3D" id="3.30.70.270">
    <property type="match status" value="2"/>
</dbReference>
<evidence type="ECO:0000313" key="9">
    <source>
        <dbReference type="EMBL" id="KAL0366690.1"/>
    </source>
</evidence>
<evidence type="ECO:0000256" key="7">
    <source>
        <dbReference type="ARBA" id="ARBA00022918"/>
    </source>
</evidence>
<keyword evidence="1" id="KW-0645">Protease</keyword>
<feature type="domain" description="Reverse transcriptase" evidence="8">
    <location>
        <begin position="89"/>
        <end position="178"/>
    </location>
</feature>
<sequence>MMFCREGEWVVLTGDPHASLSLASFPQFLRLLAVHSVASLHAISLMPVNDIAVSMLPFSEADQAMLLTLPADLAALLRCYAAVFALPRVKDRFPIPTIDELLDELRGACVFSKIDLHFGYHQIRMFPVDIHKTAYRGVDGHYEFVVMPFGLTNAPSTFQAAMNDLLRPYLRKFVVVAYLGHIISALGVQPDEDKISAILQWSVPRSVTDLRAFLGLTGFYRRFVQNYASIAGPLTDLLKLGTFVGLRPPTAPFAP</sequence>
<dbReference type="EMBL" id="JACGWJ010000015">
    <property type="protein sequence ID" value="KAL0366690.1"/>
    <property type="molecule type" value="Genomic_DNA"/>
</dbReference>
<keyword evidence="6" id="KW-0378">Hydrolase</keyword>
<dbReference type="AlphaFoldDB" id="A0AAW2QFZ6"/>
<dbReference type="CDD" id="cd01647">
    <property type="entry name" value="RT_LTR"/>
    <property type="match status" value="1"/>
</dbReference>
<evidence type="ECO:0000259" key="8">
    <source>
        <dbReference type="Pfam" id="PF00078"/>
    </source>
</evidence>